<feature type="non-terminal residue" evidence="1">
    <location>
        <position position="219"/>
    </location>
</feature>
<dbReference type="EMBL" id="BART01017161">
    <property type="protein sequence ID" value="GAG75313.1"/>
    <property type="molecule type" value="Genomic_DNA"/>
</dbReference>
<gene>
    <name evidence="1" type="ORF">S01H4_32748</name>
</gene>
<sequence length="219" mass="23836">MYDLHQFQIDSSGNVVVSTFQIRNGNFVRTDIIPYLSSSFLVAFDGGATIWGKLVSSGGDVFAGDVQLSASTAVDADWVNLASGSNKIFVVWEDARIAYPPPWNDMPDAFGNIWSLNIPSGSEVSCVIGNEKKLILTAQITSKIIQPDDLVTWHEFDVIFDGAVNFDILDSTGTIILISDAGPGEDLSGINPAQYPGIRLQAHFSRTNPSSSPYLDWWS</sequence>
<organism evidence="1">
    <name type="scientific">marine sediment metagenome</name>
    <dbReference type="NCBI Taxonomy" id="412755"/>
    <lineage>
        <taxon>unclassified sequences</taxon>
        <taxon>metagenomes</taxon>
        <taxon>ecological metagenomes</taxon>
    </lineage>
</organism>
<proteinExistence type="predicted"/>
<protein>
    <submittedName>
        <fullName evidence="1">Uncharacterized protein</fullName>
    </submittedName>
</protein>
<accession>X1ASR4</accession>
<comment type="caution">
    <text evidence="1">The sequence shown here is derived from an EMBL/GenBank/DDBJ whole genome shotgun (WGS) entry which is preliminary data.</text>
</comment>
<name>X1ASR4_9ZZZZ</name>
<reference evidence="1" key="1">
    <citation type="journal article" date="2014" name="Front. Microbiol.">
        <title>High frequency of phylogenetically diverse reductive dehalogenase-homologous genes in deep subseafloor sedimentary metagenomes.</title>
        <authorList>
            <person name="Kawai M."/>
            <person name="Futagami T."/>
            <person name="Toyoda A."/>
            <person name="Takaki Y."/>
            <person name="Nishi S."/>
            <person name="Hori S."/>
            <person name="Arai W."/>
            <person name="Tsubouchi T."/>
            <person name="Morono Y."/>
            <person name="Uchiyama I."/>
            <person name="Ito T."/>
            <person name="Fujiyama A."/>
            <person name="Inagaki F."/>
            <person name="Takami H."/>
        </authorList>
    </citation>
    <scope>NUCLEOTIDE SEQUENCE</scope>
    <source>
        <strain evidence="1">Expedition CK06-06</strain>
    </source>
</reference>
<dbReference type="AlphaFoldDB" id="X1ASR4"/>
<evidence type="ECO:0000313" key="1">
    <source>
        <dbReference type="EMBL" id="GAG75313.1"/>
    </source>
</evidence>